<organism evidence="2 3">
    <name type="scientific">Cryoendolithus antarcticus</name>
    <dbReference type="NCBI Taxonomy" id="1507870"/>
    <lineage>
        <taxon>Eukaryota</taxon>
        <taxon>Fungi</taxon>
        <taxon>Dikarya</taxon>
        <taxon>Ascomycota</taxon>
        <taxon>Pezizomycotina</taxon>
        <taxon>Dothideomycetes</taxon>
        <taxon>Dothideomycetidae</taxon>
        <taxon>Cladosporiales</taxon>
        <taxon>Cladosporiaceae</taxon>
        <taxon>Cryoendolithus</taxon>
    </lineage>
</organism>
<dbReference type="AlphaFoldDB" id="A0A1V8SEZ1"/>
<dbReference type="PANTHER" id="PTHR45763">
    <property type="entry name" value="HYDROLASE, ALPHA/BETA FOLD FAMILY PROTEIN, EXPRESSED-RELATED"/>
    <property type="match status" value="1"/>
</dbReference>
<dbReference type="STRING" id="1507870.A0A1V8SEZ1"/>
<evidence type="ECO:0000313" key="3">
    <source>
        <dbReference type="Proteomes" id="UP000192596"/>
    </source>
</evidence>
<name>A0A1V8SEZ1_9PEZI</name>
<dbReference type="EMBL" id="NAJO01000051">
    <property type="protein sequence ID" value="OQN97724.1"/>
    <property type="molecule type" value="Genomic_DNA"/>
</dbReference>
<dbReference type="InterPro" id="IPR029058">
    <property type="entry name" value="AB_hydrolase_fold"/>
</dbReference>
<dbReference type="Gene3D" id="3.40.50.1820">
    <property type="entry name" value="alpha/beta hydrolase"/>
    <property type="match status" value="1"/>
</dbReference>
<protein>
    <recommendedName>
        <fullName evidence="1">AB hydrolase-1 domain-containing protein</fullName>
    </recommendedName>
</protein>
<evidence type="ECO:0000259" key="1">
    <source>
        <dbReference type="Pfam" id="PF00561"/>
    </source>
</evidence>
<dbReference type="Proteomes" id="UP000192596">
    <property type="component" value="Unassembled WGS sequence"/>
</dbReference>
<comment type="caution">
    <text evidence="2">The sequence shown here is derived from an EMBL/GenBank/DDBJ whole genome shotgun (WGS) entry which is preliminary data.</text>
</comment>
<dbReference type="ESTHER" id="9pezi-a0a1v8sez1">
    <property type="family name" value="Fungal-D14-Strigolactone-R"/>
</dbReference>
<sequence>MSQQFKLHDGRVIDFHIDGDTNGYPFIWLHGTPGSRLAVPPSLDELCKIKGLKIIALSRPGYGDSSRHEGRVVVDTVADVTALNEHLGIKDCVVGGWSGGGPHVLACAARLKGVKAALCVAGCAPYGKDDLDFLAGQGQDNIDEFNAALEGKTALRKLLDSQRPGLLAADAAGLVQEMASILPEVDKKALLSNATLGQGVVEGIHEGLKHSTDGWFDDDMELMNPWGFEVEEVKVPTAVWQGSEDQMVPFAHGEWIVKHLPDEWCKAHLLQGEGHISVFIEHVGTMVEELLEGVKR</sequence>
<feature type="domain" description="AB hydrolase-1" evidence="1">
    <location>
        <begin position="24"/>
        <end position="277"/>
    </location>
</feature>
<keyword evidence="3" id="KW-1185">Reference proteome</keyword>
<dbReference type="InParanoid" id="A0A1V8SEZ1"/>
<dbReference type="SUPFAM" id="SSF53474">
    <property type="entry name" value="alpha/beta-Hydrolases"/>
    <property type="match status" value="1"/>
</dbReference>
<proteinExistence type="predicted"/>
<dbReference type="PANTHER" id="PTHR45763:SF46">
    <property type="entry name" value="AB HYDROLASE-1 DOMAIN-CONTAINING PROTEIN"/>
    <property type="match status" value="1"/>
</dbReference>
<reference evidence="3" key="1">
    <citation type="submission" date="2017-03" db="EMBL/GenBank/DDBJ databases">
        <title>Genomes of endolithic fungi from Antarctica.</title>
        <authorList>
            <person name="Coleine C."/>
            <person name="Masonjones S."/>
            <person name="Stajich J.E."/>
        </authorList>
    </citation>
    <scope>NUCLEOTIDE SEQUENCE [LARGE SCALE GENOMIC DNA]</scope>
    <source>
        <strain evidence="3">CCFEE 5527</strain>
    </source>
</reference>
<gene>
    <name evidence="2" type="ORF">B0A48_16045</name>
</gene>
<dbReference type="InterPro" id="IPR000073">
    <property type="entry name" value="AB_hydrolase_1"/>
</dbReference>
<accession>A0A1V8SEZ1</accession>
<evidence type="ECO:0000313" key="2">
    <source>
        <dbReference type="EMBL" id="OQN97724.1"/>
    </source>
</evidence>
<dbReference type="Pfam" id="PF00561">
    <property type="entry name" value="Abhydrolase_1"/>
    <property type="match status" value="1"/>
</dbReference>
<dbReference type="OrthoDB" id="294702at2759"/>